<evidence type="ECO:0000313" key="2">
    <source>
        <dbReference type="EMBL" id="VEU22790.1"/>
    </source>
</evidence>
<keyword evidence="3" id="KW-1185">Reference proteome</keyword>
<dbReference type="EMBL" id="CAACVR010000028">
    <property type="protein sequence ID" value="VEU22790.1"/>
    <property type="molecule type" value="Genomic_DNA"/>
</dbReference>
<feature type="compositionally biased region" description="Low complexity" evidence="1">
    <location>
        <begin position="231"/>
        <end position="265"/>
    </location>
</feature>
<feature type="region of interest" description="Disordered" evidence="1">
    <location>
        <begin position="231"/>
        <end position="275"/>
    </location>
</feature>
<gene>
    <name evidence="2" type="ORF">BRENAR_LOCUS3521</name>
</gene>
<protein>
    <submittedName>
        <fullName evidence="2">DEKNAAC103876</fullName>
    </submittedName>
</protein>
<proteinExistence type="predicted"/>
<organism evidence="2 3">
    <name type="scientific">Brettanomyces naardenensis</name>
    <name type="common">Yeast</name>
    <dbReference type="NCBI Taxonomy" id="13370"/>
    <lineage>
        <taxon>Eukaryota</taxon>
        <taxon>Fungi</taxon>
        <taxon>Dikarya</taxon>
        <taxon>Ascomycota</taxon>
        <taxon>Saccharomycotina</taxon>
        <taxon>Pichiomycetes</taxon>
        <taxon>Pichiales</taxon>
        <taxon>Pichiaceae</taxon>
        <taxon>Brettanomyces</taxon>
    </lineage>
</organism>
<dbReference type="InParanoid" id="A0A448YPB9"/>
<name>A0A448YPB9_BRENA</name>
<dbReference type="OrthoDB" id="4096434at2759"/>
<accession>A0A448YPB9</accession>
<sequence>MSEFDFLGQQIFSQSIRKHSDDSNFSSISTSIDPLQLDFDTAAFLDGLQDPLLTSVPLAESKSVSTPPPLQQNFSYSTLGDLQSPLSSSSASTGNALSTSSSDFFDVSSLNSSVFSYSADPAYVTAYIGEFSPEFSDPFNGTVSATAATGPVGSNGTINTSELNGTGISLRKSPVLKSQPGDVVGDNIEPYLTVSPSLSLDRDSIQSQLQLQHSTTTTPYQVVPPHRLSLAESLPSTSSSSSTSLTTPSSRSSVSSSSVSASVSPIKNHHGVHSINGKRISDSRLSLAQLAVVLDLSGDVKETSKREKQILSVLREELGFPLGEKTWIRDTPAKERDRFLDELYMRVEERYKYGYSRDTLSVVVRRASYYLMQGRLRRERRLYRKKNGESSLARKVAE</sequence>
<dbReference type="AlphaFoldDB" id="A0A448YPB9"/>
<evidence type="ECO:0000313" key="3">
    <source>
        <dbReference type="Proteomes" id="UP000290900"/>
    </source>
</evidence>
<dbReference type="Proteomes" id="UP000290900">
    <property type="component" value="Unassembled WGS sequence"/>
</dbReference>
<reference evidence="2 3" key="1">
    <citation type="submission" date="2018-12" db="EMBL/GenBank/DDBJ databases">
        <authorList>
            <person name="Tiukova I."/>
            <person name="Dainat J."/>
        </authorList>
    </citation>
    <scope>NUCLEOTIDE SEQUENCE [LARGE SCALE GENOMIC DNA]</scope>
</reference>
<evidence type="ECO:0000256" key="1">
    <source>
        <dbReference type="SAM" id="MobiDB-lite"/>
    </source>
</evidence>